<accession>A0ABW1W4J4</accession>
<proteinExistence type="predicted"/>
<dbReference type="NCBIfam" id="NF033153">
    <property type="entry name" value="phage_ICD_like"/>
    <property type="match status" value="1"/>
</dbReference>
<organism evidence="1 2">
    <name type="scientific">Tatumella terrea</name>
    <dbReference type="NCBI Taxonomy" id="419007"/>
    <lineage>
        <taxon>Bacteria</taxon>
        <taxon>Pseudomonadati</taxon>
        <taxon>Pseudomonadota</taxon>
        <taxon>Gammaproteobacteria</taxon>
        <taxon>Enterobacterales</taxon>
        <taxon>Erwiniaceae</taxon>
        <taxon>Tatumella</taxon>
    </lineage>
</organism>
<sequence>MDHTTHPKGRHSVTQNSGNEPASFVWIIAAVRRDCPTVKATIHHIAAATECEARRMLAKDHVCFFAGRIRQGVSNA</sequence>
<protein>
    <submittedName>
        <fullName evidence="1">Host cell division inhibitor Icd-like protein</fullName>
    </submittedName>
</protein>
<keyword evidence="2" id="KW-1185">Reference proteome</keyword>
<dbReference type="EMBL" id="JBHSUB010000023">
    <property type="protein sequence ID" value="MFC6379711.1"/>
    <property type="molecule type" value="Genomic_DNA"/>
</dbReference>
<evidence type="ECO:0000313" key="1">
    <source>
        <dbReference type="EMBL" id="MFC6379711.1"/>
    </source>
</evidence>
<gene>
    <name evidence="1" type="ORF">ACFP9W_16795</name>
</gene>
<dbReference type="RefSeq" id="WP_385955068.1">
    <property type="nucleotide sequence ID" value="NZ_JBHSUB010000023.1"/>
</dbReference>
<dbReference type="Proteomes" id="UP001596230">
    <property type="component" value="Unassembled WGS sequence"/>
</dbReference>
<name>A0ABW1W4J4_9GAMM</name>
<comment type="caution">
    <text evidence="1">The sequence shown here is derived from an EMBL/GenBank/DDBJ whole genome shotgun (WGS) entry which is preliminary data.</text>
</comment>
<evidence type="ECO:0000313" key="2">
    <source>
        <dbReference type="Proteomes" id="UP001596230"/>
    </source>
</evidence>
<reference evidence="2" key="1">
    <citation type="journal article" date="2019" name="Int. J. Syst. Evol. Microbiol.">
        <title>The Global Catalogue of Microorganisms (GCM) 10K type strain sequencing project: providing services to taxonomists for standard genome sequencing and annotation.</title>
        <authorList>
            <consortium name="The Broad Institute Genomics Platform"/>
            <consortium name="The Broad Institute Genome Sequencing Center for Infectious Disease"/>
            <person name="Wu L."/>
            <person name="Ma J."/>
        </authorList>
    </citation>
    <scope>NUCLEOTIDE SEQUENCE [LARGE SCALE GENOMIC DNA]</scope>
    <source>
        <strain evidence="2">CGMCC 1.18518</strain>
    </source>
</reference>